<reference evidence="2" key="1">
    <citation type="submission" date="2019-04" db="EMBL/GenBank/DDBJ databases">
        <title>Genome assembly of Zosterops borbonicus 15179.</title>
        <authorList>
            <person name="Leroy T."/>
            <person name="Anselmetti Y."/>
            <person name="Tilak M.-K."/>
            <person name="Nabholz B."/>
        </authorList>
    </citation>
    <scope>NUCLEOTIDE SEQUENCE</scope>
    <source>
        <strain evidence="2">HGM_15179</strain>
        <tissue evidence="2">Muscle</tissue>
    </source>
</reference>
<name>A0A8K1D937_9PASS</name>
<organism evidence="2 3">
    <name type="scientific">Zosterops borbonicus</name>
    <dbReference type="NCBI Taxonomy" id="364589"/>
    <lineage>
        <taxon>Eukaryota</taxon>
        <taxon>Metazoa</taxon>
        <taxon>Chordata</taxon>
        <taxon>Craniata</taxon>
        <taxon>Vertebrata</taxon>
        <taxon>Euteleostomi</taxon>
        <taxon>Archelosauria</taxon>
        <taxon>Archosauria</taxon>
        <taxon>Dinosauria</taxon>
        <taxon>Saurischia</taxon>
        <taxon>Theropoda</taxon>
        <taxon>Coelurosauria</taxon>
        <taxon>Aves</taxon>
        <taxon>Neognathae</taxon>
        <taxon>Neoaves</taxon>
        <taxon>Telluraves</taxon>
        <taxon>Australaves</taxon>
        <taxon>Passeriformes</taxon>
        <taxon>Sylvioidea</taxon>
        <taxon>Zosteropidae</taxon>
        <taxon>Zosterops</taxon>
    </lineage>
</organism>
<dbReference type="EMBL" id="SWJQ01001811">
    <property type="protein sequence ID" value="TRZ07362.1"/>
    <property type="molecule type" value="Genomic_DNA"/>
</dbReference>
<feature type="region of interest" description="Disordered" evidence="1">
    <location>
        <begin position="27"/>
        <end position="84"/>
    </location>
</feature>
<dbReference type="AlphaFoldDB" id="A0A8K1D937"/>
<keyword evidence="3" id="KW-1185">Reference proteome</keyword>
<gene>
    <name evidence="2" type="ORF">HGM15179_019749</name>
</gene>
<evidence type="ECO:0000313" key="3">
    <source>
        <dbReference type="Proteomes" id="UP000796761"/>
    </source>
</evidence>
<accession>A0A8K1D937</accession>
<protein>
    <submittedName>
        <fullName evidence="2">Uncharacterized protein</fullName>
    </submittedName>
</protein>
<evidence type="ECO:0000256" key="1">
    <source>
        <dbReference type="SAM" id="MobiDB-lite"/>
    </source>
</evidence>
<proteinExistence type="predicted"/>
<sequence>MASGTLTPNLGDQSDPKAVLMASRTLTPNPSLECPQRCPNDQWDTDPKGDQSDPKDVPMANGTLTSNPHWSDPNGQWDTDPKFG</sequence>
<feature type="compositionally biased region" description="Polar residues" evidence="1">
    <location>
        <begin position="62"/>
        <end position="77"/>
    </location>
</feature>
<comment type="caution">
    <text evidence="2">The sequence shown here is derived from an EMBL/GenBank/DDBJ whole genome shotgun (WGS) entry which is preliminary data.</text>
</comment>
<feature type="compositionally biased region" description="Basic and acidic residues" evidence="1">
    <location>
        <begin position="45"/>
        <end position="56"/>
    </location>
</feature>
<evidence type="ECO:0000313" key="2">
    <source>
        <dbReference type="EMBL" id="TRZ07362.1"/>
    </source>
</evidence>
<dbReference type="Proteomes" id="UP000796761">
    <property type="component" value="Unassembled WGS sequence"/>
</dbReference>